<keyword evidence="2" id="KW-0732">Signal</keyword>
<dbReference type="PANTHER" id="PTHR43722">
    <property type="entry name" value="PROLINE IMINOPEPTIDASE"/>
    <property type="match status" value="1"/>
</dbReference>
<name>A0A917BBM8_9ACTN</name>
<evidence type="ECO:0000256" key="1">
    <source>
        <dbReference type="SAM" id="MobiDB-lite"/>
    </source>
</evidence>
<dbReference type="InterPro" id="IPR000073">
    <property type="entry name" value="AB_hydrolase_1"/>
</dbReference>
<proteinExistence type="predicted"/>
<organism evidence="4 5">
    <name type="scientific">Marmoricola endophyticus</name>
    <dbReference type="NCBI Taxonomy" id="2040280"/>
    <lineage>
        <taxon>Bacteria</taxon>
        <taxon>Bacillati</taxon>
        <taxon>Actinomycetota</taxon>
        <taxon>Actinomycetes</taxon>
        <taxon>Propionibacteriales</taxon>
        <taxon>Nocardioidaceae</taxon>
        <taxon>Marmoricola</taxon>
    </lineage>
</organism>
<protein>
    <submittedName>
        <fullName evidence="4">Peptidase</fullName>
    </submittedName>
</protein>
<dbReference type="RefSeq" id="WP_188777915.1">
    <property type="nucleotide sequence ID" value="NZ_BMKQ01000001.1"/>
</dbReference>
<dbReference type="AlphaFoldDB" id="A0A917BBM8"/>
<evidence type="ECO:0000313" key="4">
    <source>
        <dbReference type="EMBL" id="GGF34462.1"/>
    </source>
</evidence>
<dbReference type="Pfam" id="PF00561">
    <property type="entry name" value="Abhydrolase_1"/>
    <property type="match status" value="1"/>
</dbReference>
<gene>
    <name evidence="4" type="ORF">GCM10011519_04930</name>
</gene>
<keyword evidence="5" id="KW-1185">Reference proteome</keyword>
<evidence type="ECO:0000256" key="2">
    <source>
        <dbReference type="SAM" id="SignalP"/>
    </source>
</evidence>
<comment type="caution">
    <text evidence="4">The sequence shown here is derived from an EMBL/GenBank/DDBJ whole genome shotgun (WGS) entry which is preliminary data.</text>
</comment>
<dbReference type="GO" id="GO:0006508">
    <property type="term" value="P:proteolysis"/>
    <property type="evidence" value="ECO:0007669"/>
    <property type="project" value="InterPro"/>
</dbReference>
<dbReference type="GO" id="GO:0005737">
    <property type="term" value="C:cytoplasm"/>
    <property type="evidence" value="ECO:0007669"/>
    <property type="project" value="InterPro"/>
</dbReference>
<dbReference type="Proteomes" id="UP000649179">
    <property type="component" value="Unassembled WGS sequence"/>
</dbReference>
<feature type="domain" description="AB hydrolase-1" evidence="3">
    <location>
        <begin position="105"/>
        <end position="462"/>
    </location>
</feature>
<feature type="compositionally biased region" description="Low complexity" evidence="1">
    <location>
        <begin position="519"/>
        <end position="529"/>
    </location>
</feature>
<reference evidence="4" key="1">
    <citation type="journal article" date="2014" name="Int. J. Syst. Evol. Microbiol.">
        <title>Complete genome sequence of Corynebacterium casei LMG S-19264T (=DSM 44701T), isolated from a smear-ripened cheese.</title>
        <authorList>
            <consortium name="US DOE Joint Genome Institute (JGI-PGF)"/>
            <person name="Walter F."/>
            <person name="Albersmeier A."/>
            <person name="Kalinowski J."/>
            <person name="Ruckert C."/>
        </authorList>
    </citation>
    <scope>NUCLEOTIDE SEQUENCE</scope>
    <source>
        <strain evidence="4">CGMCC 1.16067</strain>
    </source>
</reference>
<evidence type="ECO:0000313" key="5">
    <source>
        <dbReference type="Proteomes" id="UP000649179"/>
    </source>
</evidence>
<evidence type="ECO:0000259" key="3">
    <source>
        <dbReference type="Pfam" id="PF00561"/>
    </source>
</evidence>
<dbReference type="PANTHER" id="PTHR43722:SF1">
    <property type="entry name" value="PROLINE IMINOPEPTIDASE"/>
    <property type="match status" value="1"/>
</dbReference>
<accession>A0A917BBM8</accession>
<reference evidence="4" key="2">
    <citation type="submission" date="2020-09" db="EMBL/GenBank/DDBJ databases">
        <authorList>
            <person name="Sun Q."/>
            <person name="Zhou Y."/>
        </authorList>
    </citation>
    <scope>NUCLEOTIDE SEQUENCE</scope>
    <source>
        <strain evidence="4">CGMCC 1.16067</strain>
    </source>
</reference>
<sequence length="550" mass="58734">MNRGRLGLLVAGITASGTLLATAAAPGTAATPAPAKAPAAQSGTSYVPPPIAWGQCTSASLQAAGAECGKVIVPLDYDDVNGAKIKVAVSRIKHKTPDAQAQGIMLVNPGGPGGSGLTLSRLQGAIPNGGGNPYDWIGFDPRGVGSSEPSLACDPDYFPFNRPDYVPLNKADETFWKQKSAQYSRDCKQAGGKLLDHLKTTDTVNDIESIRKALGQQKISWYGFSYGTTIGQTYATLHPNRVHRMVLDGVTNPARDVYESNLDQDVAFEKTENIFFAWVAKYDKVYHLGKTEKAVRQVWDDMLAKTRKAPLDGKIGPDEWTDAFLSAGYYVYGWEDTANAFQKAVHGKYGPIKQEYVAANGAPGPGSDNGFAIYLGTQCTDAPWPSSYAKIRKDNFKTYAKAPFETWANAWFNGPCLTWKGKAASAPFSVDGSKAPPILLISETFDAATPFSGAIEVRKRFPRSVLIEGVNGSTHAGSLSGVSCTDDRIAAYLLDGTLDKRVRGDQSDVKCDPVPAPVPAGAAATTQAQKRVAAPTMPNDLRTVVTSAQQ</sequence>
<feature type="region of interest" description="Disordered" evidence="1">
    <location>
        <begin position="514"/>
        <end position="550"/>
    </location>
</feature>
<dbReference type="InterPro" id="IPR005944">
    <property type="entry name" value="Pro_iminopeptidase"/>
</dbReference>
<dbReference type="SUPFAM" id="SSF53474">
    <property type="entry name" value="alpha/beta-Hydrolases"/>
    <property type="match status" value="1"/>
</dbReference>
<dbReference type="InterPro" id="IPR029058">
    <property type="entry name" value="AB_hydrolase_fold"/>
</dbReference>
<dbReference type="Gene3D" id="3.40.50.1820">
    <property type="entry name" value="alpha/beta hydrolase"/>
    <property type="match status" value="1"/>
</dbReference>
<dbReference type="GO" id="GO:0004177">
    <property type="term" value="F:aminopeptidase activity"/>
    <property type="evidence" value="ECO:0007669"/>
    <property type="project" value="UniProtKB-EC"/>
</dbReference>
<feature type="signal peptide" evidence="2">
    <location>
        <begin position="1"/>
        <end position="23"/>
    </location>
</feature>
<feature type="chain" id="PRO_5036929685" evidence="2">
    <location>
        <begin position="24"/>
        <end position="550"/>
    </location>
</feature>
<dbReference type="EMBL" id="BMKQ01000001">
    <property type="protein sequence ID" value="GGF34462.1"/>
    <property type="molecule type" value="Genomic_DNA"/>
</dbReference>